<protein>
    <submittedName>
        <fullName evidence="5">Serine/threonine protein kinase</fullName>
    </submittedName>
</protein>
<dbReference type="PROSITE" id="PS50011">
    <property type="entry name" value="PROTEIN_KINASE_DOM"/>
    <property type="match status" value="1"/>
</dbReference>
<evidence type="ECO:0000259" key="4">
    <source>
        <dbReference type="PROSITE" id="PS50011"/>
    </source>
</evidence>
<keyword evidence="5" id="KW-0808">Transferase</keyword>
<proteinExistence type="predicted"/>
<keyword evidence="5" id="KW-0418">Kinase</keyword>
<dbReference type="Proteomes" id="UP000051660">
    <property type="component" value="Unassembled WGS sequence"/>
</dbReference>
<evidence type="ECO:0000256" key="2">
    <source>
        <dbReference type="ARBA" id="ARBA00022840"/>
    </source>
</evidence>
<dbReference type="PROSITE" id="PS00107">
    <property type="entry name" value="PROTEIN_KINASE_ATP"/>
    <property type="match status" value="1"/>
</dbReference>
<accession>A0A0R3M845</accession>
<dbReference type="AlphaFoldDB" id="A0A0R3M845"/>
<organism evidence="5 6">
    <name type="scientific">Bradyrhizobium lablabi</name>
    <dbReference type="NCBI Taxonomy" id="722472"/>
    <lineage>
        <taxon>Bacteria</taxon>
        <taxon>Pseudomonadati</taxon>
        <taxon>Pseudomonadota</taxon>
        <taxon>Alphaproteobacteria</taxon>
        <taxon>Hyphomicrobiales</taxon>
        <taxon>Nitrobacteraceae</taxon>
        <taxon>Bradyrhizobium</taxon>
    </lineage>
</organism>
<dbReference type="CDD" id="cd14014">
    <property type="entry name" value="STKc_PknB_like"/>
    <property type="match status" value="1"/>
</dbReference>
<dbReference type="SUPFAM" id="SSF56112">
    <property type="entry name" value="Protein kinase-like (PK-like)"/>
    <property type="match status" value="1"/>
</dbReference>
<evidence type="ECO:0000256" key="1">
    <source>
        <dbReference type="ARBA" id="ARBA00022741"/>
    </source>
</evidence>
<dbReference type="InterPro" id="IPR017441">
    <property type="entry name" value="Protein_kinase_ATP_BS"/>
</dbReference>
<dbReference type="GO" id="GO:0005737">
    <property type="term" value="C:cytoplasm"/>
    <property type="evidence" value="ECO:0007669"/>
    <property type="project" value="TreeGrafter"/>
</dbReference>
<comment type="caution">
    <text evidence="5">The sequence shown here is derived from an EMBL/GenBank/DDBJ whole genome shotgun (WGS) entry which is preliminary data.</text>
</comment>
<dbReference type="PANTHER" id="PTHR24361">
    <property type="entry name" value="MITOGEN-ACTIVATED KINASE KINASE KINASE"/>
    <property type="match status" value="1"/>
</dbReference>
<keyword evidence="1 3" id="KW-0547">Nucleotide-binding</keyword>
<keyword evidence="5" id="KW-0723">Serine/threonine-protein kinase</keyword>
<dbReference type="GO" id="GO:0004674">
    <property type="term" value="F:protein serine/threonine kinase activity"/>
    <property type="evidence" value="ECO:0007669"/>
    <property type="project" value="UniProtKB-KW"/>
</dbReference>
<dbReference type="GO" id="GO:0005524">
    <property type="term" value="F:ATP binding"/>
    <property type="evidence" value="ECO:0007669"/>
    <property type="project" value="UniProtKB-UniRule"/>
</dbReference>
<dbReference type="Gene3D" id="1.10.510.10">
    <property type="entry name" value="Transferase(Phosphotransferase) domain 1"/>
    <property type="match status" value="1"/>
</dbReference>
<dbReference type="InterPro" id="IPR008271">
    <property type="entry name" value="Ser/Thr_kinase_AS"/>
</dbReference>
<dbReference type="InterPro" id="IPR053235">
    <property type="entry name" value="Ser_Thr_kinase"/>
</dbReference>
<feature type="domain" description="Protein kinase" evidence="4">
    <location>
        <begin position="7"/>
        <end position="265"/>
    </location>
</feature>
<dbReference type="Pfam" id="PF00069">
    <property type="entry name" value="Pkinase"/>
    <property type="match status" value="1"/>
</dbReference>
<dbReference type="SMART" id="SM00220">
    <property type="entry name" value="S_TKc"/>
    <property type="match status" value="1"/>
</dbReference>
<reference evidence="5 6" key="1">
    <citation type="submission" date="2014-03" db="EMBL/GenBank/DDBJ databases">
        <title>Bradyrhizobium valentinum sp. nov., isolated from effective nodules of Lupinus mariae-josephae, a lupine endemic of basic-lime soils in Eastern Spain.</title>
        <authorList>
            <person name="Duran D."/>
            <person name="Rey L."/>
            <person name="Navarro A."/>
            <person name="Busquets A."/>
            <person name="Imperial J."/>
            <person name="Ruiz-Argueso T."/>
        </authorList>
    </citation>
    <scope>NUCLEOTIDE SEQUENCE [LARGE SCALE GENOMIC DNA]</scope>
    <source>
        <strain evidence="5 6">CCBAU 23086</strain>
    </source>
</reference>
<evidence type="ECO:0000313" key="5">
    <source>
        <dbReference type="EMBL" id="KRR16028.1"/>
    </source>
</evidence>
<dbReference type="EMBL" id="LLYB01000132">
    <property type="protein sequence ID" value="KRR16028.1"/>
    <property type="molecule type" value="Genomic_DNA"/>
</dbReference>
<dbReference type="InterPro" id="IPR000719">
    <property type="entry name" value="Prot_kinase_dom"/>
</dbReference>
<evidence type="ECO:0000313" key="6">
    <source>
        <dbReference type="Proteomes" id="UP000051660"/>
    </source>
</evidence>
<sequence>MTLVSNLQIGAEIGSGYFGKVHDGTDDVHGQVAVKIFTRTPTETDAEWQSRKQGLLAEGQRLSRAEHANVLKVHGLLESQTSDAIHLVMDYCPGGCLQKKFEAGPMLLSDVRKYMTHVTMGLAALHARSMIHRDIKPGNILLNKHGAAQLGDFGLVTDNIIVGYASGQGYSDHLPPEVLNGGGTSVKSDVWALGMTIYRLLHGAEWYSRLPKPRHVAGKGGFAKHLPFLPHIPKAWRTVLRTMMNDDTGARYQSANAALAAYSRLDTTPRWECVVAPDKVSWTCLVKKRRYFVNWEIVGTNLFDWSAWSEPTGKGNKRSFGASKGVDYDTADRELTALFAKIR</sequence>
<dbReference type="RefSeq" id="WP_057863113.1">
    <property type="nucleotide sequence ID" value="NZ_LLYB01000132.1"/>
</dbReference>
<feature type="binding site" evidence="3">
    <location>
        <position position="35"/>
    </location>
    <ligand>
        <name>ATP</name>
        <dbReference type="ChEBI" id="CHEBI:30616"/>
    </ligand>
</feature>
<keyword evidence="2 3" id="KW-0067">ATP-binding</keyword>
<dbReference type="PROSITE" id="PS00108">
    <property type="entry name" value="PROTEIN_KINASE_ST"/>
    <property type="match status" value="1"/>
</dbReference>
<evidence type="ECO:0000256" key="3">
    <source>
        <dbReference type="PROSITE-ProRule" id="PRU10141"/>
    </source>
</evidence>
<dbReference type="InterPro" id="IPR011009">
    <property type="entry name" value="Kinase-like_dom_sf"/>
</dbReference>
<gene>
    <name evidence="5" type="ORF">CQ14_38705</name>
</gene>
<name>A0A0R3M845_9BRAD</name>